<organism evidence="2 3">
    <name type="scientific">Sorangium cellulosum</name>
    <name type="common">Polyangium cellulosum</name>
    <dbReference type="NCBI Taxonomy" id="56"/>
    <lineage>
        <taxon>Bacteria</taxon>
        <taxon>Pseudomonadati</taxon>
        <taxon>Myxococcota</taxon>
        <taxon>Polyangia</taxon>
        <taxon>Polyangiales</taxon>
        <taxon>Polyangiaceae</taxon>
        <taxon>Sorangium</taxon>
    </lineage>
</organism>
<comment type="caution">
    <text evidence="2">The sequence shown here is derived from an EMBL/GenBank/DDBJ whole genome shotgun (WGS) entry which is preliminary data.</text>
</comment>
<gene>
    <name evidence="2" type="ORF">BE15_38125</name>
</gene>
<evidence type="ECO:0000313" key="3">
    <source>
        <dbReference type="Proteomes" id="UP000075260"/>
    </source>
</evidence>
<dbReference type="InterPro" id="IPR015421">
    <property type="entry name" value="PyrdxlP-dep_Trfase_major"/>
</dbReference>
<dbReference type="Gene3D" id="3.40.640.10">
    <property type="entry name" value="Type I PLP-dependent aspartate aminotransferase-like (Major domain)"/>
    <property type="match status" value="1"/>
</dbReference>
<dbReference type="Proteomes" id="UP000075260">
    <property type="component" value="Unassembled WGS sequence"/>
</dbReference>
<proteinExistence type="predicted"/>
<dbReference type="EMBL" id="JEMA01000591">
    <property type="protein sequence ID" value="KYF68130.1"/>
    <property type="molecule type" value="Genomic_DNA"/>
</dbReference>
<sequence length="121" mass="13157">MGSRRPARPERGRRDDLGPLGPGSPAGSRGVVGHLDARRQQECGQRLAPRENGVVYYASFCKALSLALRLGYIAASSGRLKPLLRENIYSVLTTGALNELVLLEVLSAGRRPCWSLRSERG</sequence>
<dbReference type="RefSeq" id="WP_061609324.1">
    <property type="nucleotide sequence ID" value="NZ_JEMA01000591.1"/>
</dbReference>
<evidence type="ECO:0000256" key="1">
    <source>
        <dbReference type="SAM" id="MobiDB-lite"/>
    </source>
</evidence>
<accession>A0A150QJJ9</accession>
<evidence type="ECO:0000313" key="2">
    <source>
        <dbReference type="EMBL" id="KYF68130.1"/>
    </source>
</evidence>
<reference evidence="2 3" key="1">
    <citation type="submission" date="2014-02" db="EMBL/GenBank/DDBJ databases">
        <title>The small core and large imbalanced accessory genome model reveals a collaborative survival strategy of Sorangium cellulosum strains in nature.</title>
        <authorList>
            <person name="Han K."/>
            <person name="Peng R."/>
            <person name="Blom J."/>
            <person name="Li Y.-Z."/>
        </authorList>
    </citation>
    <scope>NUCLEOTIDE SEQUENCE [LARGE SCALE GENOMIC DNA]</scope>
    <source>
        <strain evidence="2 3">So0008-312</strain>
    </source>
</reference>
<feature type="region of interest" description="Disordered" evidence="1">
    <location>
        <begin position="1"/>
        <end position="31"/>
    </location>
</feature>
<protein>
    <submittedName>
        <fullName evidence="2">Uncharacterized protein</fullName>
    </submittedName>
</protein>
<name>A0A150QJJ9_SORCE</name>
<dbReference type="AlphaFoldDB" id="A0A150QJJ9"/>
<feature type="compositionally biased region" description="Basic and acidic residues" evidence="1">
    <location>
        <begin position="7"/>
        <end position="17"/>
    </location>
</feature>